<feature type="non-terminal residue" evidence="3">
    <location>
        <position position="659"/>
    </location>
</feature>
<evidence type="ECO:0000313" key="3">
    <source>
        <dbReference type="EMBL" id="RKO90154.1"/>
    </source>
</evidence>
<proteinExistence type="inferred from homology"/>
<feature type="region of interest" description="Disordered" evidence="2">
    <location>
        <begin position="1"/>
        <end position="21"/>
    </location>
</feature>
<evidence type="ECO:0008006" key="5">
    <source>
        <dbReference type="Google" id="ProtNLM"/>
    </source>
</evidence>
<keyword evidence="4" id="KW-1185">Reference proteome</keyword>
<sequence>MPASSASAPDNDRLPHDATQEFRLGQYAASVSLLERLASADRPRLLGSVQANLVVARYYAGGSKGSAEAAPSKDPTPGASSAVVDDRQAFVDPVSLLEAMDSVLGLPEPPVGSSDPLLIPSSEDEDDADDPFLAPESHPTSTAPSPTAGADSTPAEARTPVARASTYYNRAVVLLHLGRFTEAAHALEPVLSALDTVDGYIGLRACLLVAECWVAAGEPKRALAVASLIEMTFAVEGGDGELVEGSGAPAETGADVARDMLGTARLRRLPDSFDGNAGVSGSSDPVRSTPSPERFGDERSGRDSDDAGSDAGGASASSHSGGGRSRSRQSDFPSSSPLAGAIRGASVSSPASSTPTKSHPDPSSSPTVHPPSLQDALPRTRGSLRSTLAILRARCCAMQGADAPARRLAALALETSISPSPLSDTPSPLTATDPPNHIARSTIHPDASLAPLYLDARADYLEGNLDRAMQTLDAARSIGDSDRLRARLPEVAAIADRLHSNALGCLYARAGKHSLAAACFSKAIDANTRLLEGLEKRGNAVEDELEEWERNLGDDDDDHDANGDSSTAPSICPPLLLLLLDQSAPILYNAGIQMLLANRPDVAIGCFERALRWVDARGGERVEGGDVSLVPGIPRGMAWLRMGECCIKKWEAIENSGLQ</sequence>
<feature type="compositionally biased region" description="Low complexity" evidence="2">
    <location>
        <begin position="345"/>
        <end position="357"/>
    </location>
</feature>
<dbReference type="PANTHER" id="PTHR12979">
    <property type="entry name" value="CCR4-NOT TRANSCRIPTION COMPLEX SUBUNIT 10"/>
    <property type="match status" value="1"/>
</dbReference>
<dbReference type="EMBL" id="KZ995699">
    <property type="protein sequence ID" value="RKO90154.1"/>
    <property type="molecule type" value="Genomic_DNA"/>
</dbReference>
<feature type="compositionally biased region" description="Basic and acidic residues" evidence="2">
    <location>
        <begin position="294"/>
        <end position="305"/>
    </location>
</feature>
<comment type="similarity">
    <text evidence="1">Belongs to the CNOT10 family.</text>
</comment>
<dbReference type="Proteomes" id="UP000269721">
    <property type="component" value="Unassembled WGS sequence"/>
</dbReference>
<dbReference type="InterPro" id="IPR011990">
    <property type="entry name" value="TPR-like_helical_dom_sf"/>
</dbReference>
<evidence type="ECO:0000256" key="1">
    <source>
        <dbReference type="ARBA" id="ARBA00010080"/>
    </source>
</evidence>
<dbReference type="GO" id="GO:0017148">
    <property type="term" value="P:negative regulation of translation"/>
    <property type="evidence" value="ECO:0007669"/>
    <property type="project" value="TreeGrafter"/>
</dbReference>
<evidence type="ECO:0000256" key="2">
    <source>
        <dbReference type="SAM" id="MobiDB-lite"/>
    </source>
</evidence>
<dbReference type="InterPro" id="IPR019734">
    <property type="entry name" value="TPR_rpt"/>
</dbReference>
<protein>
    <recommendedName>
        <fullName evidence="5">TPR-like protein</fullName>
    </recommendedName>
</protein>
<dbReference type="InterPro" id="IPR039740">
    <property type="entry name" value="CNOT10"/>
</dbReference>
<name>A0A4P9WCC5_9FUNG</name>
<organism evidence="3 4">
    <name type="scientific">Blyttiomyces helicus</name>
    <dbReference type="NCBI Taxonomy" id="388810"/>
    <lineage>
        <taxon>Eukaryota</taxon>
        <taxon>Fungi</taxon>
        <taxon>Fungi incertae sedis</taxon>
        <taxon>Chytridiomycota</taxon>
        <taxon>Chytridiomycota incertae sedis</taxon>
        <taxon>Chytridiomycetes</taxon>
        <taxon>Chytridiomycetes incertae sedis</taxon>
        <taxon>Blyttiomyces</taxon>
    </lineage>
</organism>
<accession>A0A4P9WCC5</accession>
<dbReference type="OrthoDB" id="2156480at2759"/>
<feature type="region of interest" description="Disordered" evidence="2">
    <location>
        <begin position="105"/>
        <end position="159"/>
    </location>
</feature>
<dbReference type="GO" id="GO:0006402">
    <property type="term" value="P:mRNA catabolic process"/>
    <property type="evidence" value="ECO:0007669"/>
    <property type="project" value="TreeGrafter"/>
</dbReference>
<feature type="region of interest" description="Disordered" evidence="2">
    <location>
        <begin position="269"/>
        <end position="379"/>
    </location>
</feature>
<gene>
    <name evidence="3" type="ORF">BDK51DRAFT_51295</name>
</gene>
<feature type="compositionally biased region" description="Basic and acidic residues" evidence="2">
    <location>
        <begin position="10"/>
        <end position="20"/>
    </location>
</feature>
<dbReference type="GO" id="GO:0030014">
    <property type="term" value="C:CCR4-NOT complex"/>
    <property type="evidence" value="ECO:0007669"/>
    <property type="project" value="InterPro"/>
</dbReference>
<feature type="region of interest" description="Disordered" evidence="2">
    <location>
        <begin position="64"/>
        <end position="84"/>
    </location>
</feature>
<feature type="compositionally biased region" description="Polar residues" evidence="2">
    <location>
        <begin position="279"/>
        <end position="291"/>
    </location>
</feature>
<dbReference type="Gene3D" id="1.25.40.10">
    <property type="entry name" value="Tetratricopeptide repeat domain"/>
    <property type="match status" value="1"/>
</dbReference>
<dbReference type="PANTHER" id="PTHR12979:SF5">
    <property type="entry name" value="CCR4-NOT TRANSCRIPTION COMPLEX SUBUNIT 10"/>
    <property type="match status" value="1"/>
</dbReference>
<dbReference type="SMART" id="SM00028">
    <property type="entry name" value="TPR"/>
    <property type="match status" value="2"/>
</dbReference>
<dbReference type="SUPFAM" id="SSF48452">
    <property type="entry name" value="TPR-like"/>
    <property type="match status" value="1"/>
</dbReference>
<reference evidence="4" key="1">
    <citation type="journal article" date="2018" name="Nat. Microbiol.">
        <title>Leveraging single-cell genomics to expand the fungal tree of life.</title>
        <authorList>
            <person name="Ahrendt S.R."/>
            <person name="Quandt C.A."/>
            <person name="Ciobanu D."/>
            <person name="Clum A."/>
            <person name="Salamov A."/>
            <person name="Andreopoulos B."/>
            <person name="Cheng J.F."/>
            <person name="Woyke T."/>
            <person name="Pelin A."/>
            <person name="Henrissat B."/>
            <person name="Reynolds N.K."/>
            <person name="Benny G.L."/>
            <person name="Smith M.E."/>
            <person name="James T.Y."/>
            <person name="Grigoriev I.V."/>
        </authorList>
    </citation>
    <scope>NUCLEOTIDE SEQUENCE [LARGE SCALE GENOMIC DNA]</scope>
</reference>
<dbReference type="AlphaFoldDB" id="A0A4P9WCC5"/>
<evidence type="ECO:0000313" key="4">
    <source>
        <dbReference type="Proteomes" id="UP000269721"/>
    </source>
</evidence>